<protein>
    <recommendedName>
        <fullName evidence="2">Transposase for insertion sequence element IS21-like C-terminal domain-containing protein</fullName>
    </recommendedName>
</protein>
<dbReference type="PANTHER" id="PTHR35004">
    <property type="entry name" value="TRANSPOSASE RV3428C-RELATED"/>
    <property type="match status" value="1"/>
</dbReference>
<proteinExistence type="predicted"/>
<organism evidence="3 4">
    <name type="scientific">Kosakonia oryziphila</name>
    <dbReference type="NCBI Taxonomy" id="1005667"/>
    <lineage>
        <taxon>Bacteria</taxon>
        <taxon>Pseudomonadati</taxon>
        <taxon>Pseudomonadota</taxon>
        <taxon>Gammaproteobacteria</taxon>
        <taxon>Enterobacterales</taxon>
        <taxon>Enterobacteriaceae</taxon>
        <taxon>Kosakonia</taxon>
    </lineage>
</organism>
<evidence type="ECO:0000313" key="4">
    <source>
        <dbReference type="Proteomes" id="UP000198515"/>
    </source>
</evidence>
<gene>
    <name evidence="3" type="ORF">GA0061070_11291</name>
</gene>
<reference evidence="4" key="1">
    <citation type="submission" date="2016-08" db="EMBL/GenBank/DDBJ databases">
        <authorList>
            <person name="Varghese N."/>
            <person name="Submissions Spin"/>
        </authorList>
    </citation>
    <scope>NUCLEOTIDE SEQUENCE [LARGE SCALE GENOMIC DNA]</scope>
    <source>
        <strain evidence="4">REICA_142</strain>
    </source>
</reference>
<name>A0A1C4GQT4_9ENTR</name>
<feature type="region of interest" description="Disordered" evidence="1">
    <location>
        <begin position="173"/>
        <end position="195"/>
    </location>
</feature>
<evidence type="ECO:0000256" key="1">
    <source>
        <dbReference type="SAM" id="MobiDB-lite"/>
    </source>
</evidence>
<dbReference type="PANTHER" id="PTHR35004:SF8">
    <property type="entry name" value="TRANSPOSASE RV3428C-RELATED"/>
    <property type="match status" value="1"/>
</dbReference>
<feature type="non-terminal residue" evidence="3">
    <location>
        <position position="1"/>
    </location>
</feature>
<evidence type="ECO:0000313" key="3">
    <source>
        <dbReference type="EMBL" id="SCC70223.1"/>
    </source>
</evidence>
<dbReference type="AlphaFoldDB" id="A0A1C4GQT4"/>
<feature type="domain" description="Transposase for insertion sequence element IS21-like C-terminal" evidence="2">
    <location>
        <begin position="3"/>
        <end position="69"/>
    </location>
</feature>
<dbReference type="InterPro" id="IPR054353">
    <property type="entry name" value="IstA-like_C"/>
</dbReference>
<dbReference type="EMBL" id="FMBC01000129">
    <property type="protein sequence ID" value="SCC70223.1"/>
    <property type="molecule type" value="Genomic_DNA"/>
</dbReference>
<keyword evidence="4" id="KW-1185">Reference proteome</keyword>
<dbReference type="Pfam" id="PF22483">
    <property type="entry name" value="Mu-transpos_C_2"/>
    <property type="match status" value="1"/>
</dbReference>
<sequence length="195" mass="22766">RPLPVQPWRYRHIKKAKVNIDYHVEYEQHHYSVPHQHVGKTVELHAFDNLLEVWSDGQMIASHPRRLHPGNSTAAEHMPERHRHHQQWTPERLKSWAAGVGSDTFTWISGRLAEKAHPEQAYRLCLGLLSLTREYPAERVNNSCRLANAEGLTRLKQIKSILKNNRDLVPADKDLHTSQELPQEHENIRGPRHFH</sequence>
<feature type="compositionally biased region" description="Basic and acidic residues" evidence="1">
    <location>
        <begin position="173"/>
        <end position="189"/>
    </location>
</feature>
<dbReference type="Proteomes" id="UP000198515">
    <property type="component" value="Unassembled WGS sequence"/>
</dbReference>
<accession>A0A1C4GQT4</accession>
<dbReference type="RefSeq" id="WP_425256074.1">
    <property type="nucleotide sequence ID" value="NZ_FMBC01000129.1"/>
</dbReference>
<evidence type="ECO:0000259" key="2">
    <source>
        <dbReference type="Pfam" id="PF22483"/>
    </source>
</evidence>